<dbReference type="InterPro" id="IPR032710">
    <property type="entry name" value="NTF2-like_dom_sf"/>
</dbReference>
<dbReference type="Proteomes" id="UP000249061">
    <property type="component" value="Unassembled WGS sequence"/>
</dbReference>
<organism evidence="1 2">
    <name type="scientific">Archangium gephyra</name>
    <dbReference type="NCBI Taxonomy" id="48"/>
    <lineage>
        <taxon>Bacteria</taxon>
        <taxon>Pseudomonadati</taxon>
        <taxon>Myxococcota</taxon>
        <taxon>Myxococcia</taxon>
        <taxon>Myxococcales</taxon>
        <taxon>Cystobacterineae</taxon>
        <taxon>Archangiaceae</taxon>
        <taxon>Archangium</taxon>
    </lineage>
</organism>
<accession>A0A2W5UIN2</accession>
<dbReference type="AlphaFoldDB" id="A0A2W5UIN2"/>
<comment type="caution">
    <text evidence="1">The sequence shown here is derived from an EMBL/GenBank/DDBJ whole genome shotgun (WGS) entry which is preliminary data.</text>
</comment>
<gene>
    <name evidence="1" type="ORF">DI536_23430</name>
</gene>
<protein>
    <submittedName>
        <fullName evidence="1">DUF4440 domain-containing protein</fullName>
    </submittedName>
</protein>
<dbReference type="EMBL" id="QFQP01000023">
    <property type="protein sequence ID" value="PZR08848.1"/>
    <property type="molecule type" value="Genomic_DNA"/>
</dbReference>
<dbReference type="PROSITE" id="PS51257">
    <property type="entry name" value="PROKAR_LIPOPROTEIN"/>
    <property type="match status" value="1"/>
</dbReference>
<sequence>MRTLIPVAVFALALSACTPKKIPGTDIDDTTETQAVLEVVRKYRTAVEARNVEGVYQLVDPSFRDDGGSALPDDDLDYKSLKQRLTTRMSKISDMKLEVTVRRIEFDVEEKMARVTYSYQLSFKMPEYNSRTQSENDIKQMLLKRVGDNEWKIASGI</sequence>
<dbReference type="SUPFAM" id="SSF54427">
    <property type="entry name" value="NTF2-like"/>
    <property type="match status" value="1"/>
</dbReference>
<evidence type="ECO:0000313" key="2">
    <source>
        <dbReference type="Proteomes" id="UP000249061"/>
    </source>
</evidence>
<proteinExistence type="predicted"/>
<reference evidence="1 2" key="1">
    <citation type="submission" date="2017-08" db="EMBL/GenBank/DDBJ databases">
        <title>Infants hospitalized years apart are colonized by the same room-sourced microbial strains.</title>
        <authorList>
            <person name="Brooks B."/>
            <person name="Olm M.R."/>
            <person name="Firek B.A."/>
            <person name="Baker R."/>
            <person name="Thomas B.C."/>
            <person name="Morowitz M.J."/>
            <person name="Banfield J.F."/>
        </authorList>
    </citation>
    <scope>NUCLEOTIDE SEQUENCE [LARGE SCALE GENOMIC DNA]</scope>
    <source>
        <strain evidence="1">S2_003_000_R2_14</strain>
    </source>
</reference>
<evidence type="ECO:0000313" key="1">
    <source>
        <dbReference type="EMBL" id="PZR08848.1"/>
    </source>
</evidence>
<name>A0A2W5UIN2_9BACT</name>
<dbReference type="Gene3D" id="3.10.450.50">
    <property type="match status" value="1"/>
</dbReference>